<evidence type="ECO:0000256" key="7">
    <source>
        <dbReference type="PROSITE-ProRule" id="PRU00042"/>
    </source>
</evidence>
<reference evidence="11" key="1">
    <citation type="journal article" date="2020" name="Stud. Mycol.">
        <title>101 Dothideomycetes genomes: a test case for predicting lifestyles and emergence of pathogens.</title>
        <authorList>
            <person name="Haridas S."/>
            <person name="Albert R."/>
            <person name="Binder M."/>
            <person name="Bloem J."/>
            <person name="Labutti K."/>
            <person name="Salamov A."/>
            <person name="Andreopoulos B."/>
            <person name="Baker S."/>
            <person name="Barry K."/>
            <person name="Bills G."/>
            <person name="Bluhm B."/>
            <person name="Cannon C."/>
            <person name="Castanera R."/>
            <person name="Culley D."/>
            <person name="Daum C."/>
            <person name="Ezra D."/>
            <person name="Gonzalez J."/>
            <person name="Henrissat B."/>
            <person name="Kuo A."/>
            <person name="Liang C."/>
            <person name="Lipzen A."/>
            <person name="Lutzoni F."/>
            <person name="Magnuson J."/>
            <person name="Mondo S."/>
            <person name="Nolan M."/>
            <person name="Ohm R."/>
            <person name="Pangilinan J."/>
            <person name="Park H.-J."/>
            <person name="Ramirez L."/>
            <person name="Alfaro M."/>
            <person name="Sun H."/>
            <person name="Tritt A."/>
            <person name="Yoshinaga Y."/>
            <person name="Zwiers L.-H."/>
            <person name="Turgeon B."/>
            <person name="Goodwin S."/>
            <person name="Spatafora J."/>
            <person name="Crous P."/>
            <person name="Grigoriev I."/>
        </authorList>
    </citation>
    <scope>NUCLEOTIDE SEQUENCE</scope>
    <source>
        <strain evidence="11">CBS 121739</strain>
    </source>
</reference>
<evidence type="ECO:0000256" key="4">
    <source>
        <dbReference type="ARBA" id="ARBA00022771"/>
    </source>
</evidence>
<evidence type="ECO:0000256" key="6">
    <source>
        <dbReference type="ARBA" id="ARBA00023242"/>
    </source>
</evidence>
<keyword evidence="4 7" id="KW-0863">Zinc-finger</keyword>
<feature type="domain" description="C2H2-type" evidence="10">
    <location>
        <begin position="167"/>
        <end position="194"/>
    </location>
</feature>
<evidence type="ECO:0000256" key="3">
    <source>
        <dbReference type="ARBA" id="ARBA00022737"/>
    </source>
</evidence>
<evidence type="ECO:0000313" key="12">
    <source>
        <dbReference type="Proteomes" id="UP000799437"/>
    </source>
</evidence>
<evidence type="ECO:0000256" key="9">
    <source>
        <dbReference type="SAM" id="SignalP"/>
    </source>
</evidence>
<dbReference type="PROSITE" id="PS00028">
    <property type="entry name" value="ZINC_FINGER_C2H2_1"/>
    <property type="match status" value="2"/>
</dbReference>
<dbReference type="AlphaFoldDB" id="A0A6A6WLW0"/>
<comment type="subcellular location">
    <subcellularLocation>
        <location evidence="1">Nucleus</location>
    </subcellularLocation>
</comment>
<feature type="region of interest" description="Disordered" evidence="8">
    <location>
        <begin position="145"/>
        <end position="165"/>
    </location>
</feature>
<name>A0A6A6WLW0_9PEZI</name>
<feature type="region of interest" description="Disordered" evidence="8">
    <location>
        <begin position="248"/>
        <end position="270"/>
    </location>
</feature>
<accession>A0A6A6WLW0</accession>
<keyword evidence="9" id="KW-0732">Signal</keyword>
<protein>
    <recommendedName>
        <fullName evidence="10">C2H2-type domain-containing protein</fullName>
    </recommendedName>
</protein>
<dbReference type="SMART" id="SM00355">
    <property type="entry name" value="ZnF_C2H2"/>
    <property type="match status" value="3"/>
</dbReference>
<evidence type="ECO:0000256" key="1">
    <source>
        <dbReference type="ARBA" id="ARBA00004123"/>
    </source>
</evidence>
<dbReference type="Proteomes" id="UP000799437">
    <property type="component" value="Unassembled WGS sequence"/>
</dbReference>
<organism evidence="11 12">
    <name type="scientific">Pseudovirgaria hyperparasitica</name>
    <dbReference type="NCBI Taxonomy" id="470096"/>
    <lineage>
        <taxon>Eukaryota</taxon>
        <taxon>Fungi</taxon>
        <taxon>Dikarya</taxon>
        <taxon>Ascomycota</taxon>
        <taxon>Pezizomycotina</taxon>
        <taxon>Dothideomycetes</taxon>
        <taxon>Dothideomycetes incertae sedis</taxon>
        <taxon>Acrospermales</taxon>
        <taxon>Acrospermaceae</taxon>
        <taxon>Pseudovirgaria</taxon>
    </lineage>
</organism>
<evidence type="ECO:0000256" key="5">
    <source>
        <dbReference type="ARBA" id="ARBA00022833"/>
    </source>
</evidence>
<dbReference type="GO" id="GO:0000978">
    <property type="term" value="F:RNA polymerase II cis-regulatory region sequence-specific DNA binding"/>
    <property type="evidence" value="ECO:0007669"/>
    <property type="project" value="TreeGrafter"/>
</dbReference>
<keyword evidence="3" id="KW-0677">Repeat</keyword>
<dbReference type="PANTHER" id="PTHR24388:SF54">
    <property type="entry name" value="PROTEIN ESCARGOT"/>
    <property type="match status" value="1"/>
</dbReference>
<dbReference type="GO" id="GO:0005634">
    <property type="term" value="C:nucleus"/>
    <property type="evidence" value="ECO:0007669"/>
    <property type="project" value="UniProtKB-SubCell"/>
</dbReference>
<feature type="chain" id="PRO_5025559330" description="C2H2-type domain-containing protein" evidence="9">
    <location>
        <begin position="21"/>
        <end position="270"/>
    </location>
</feature>
<dbReference type="OrthoDB" id="8922241at2759"/>
<evidence type="ECO:0000256" key="8">
    <source>
        <dbReference type="SAM" id="MobiDB-lite"/>
    </source>
</evidence>
<dbReference type="PROSITE" id="PS50157">
    <property type="entry name" value="ZINC_FINGER_C2H2_2"/>
    <property type="match status" value="2"/>
</dbReference>
<feature type="signal peptide" evidence="9">
    <location>
        <begin position="1"/>
        <end position="20"/>
    </location>
</feature>
<dbReference type="SUPFAM" id="SSF57667">
    <property type="entry name" value="beta-beta-alpha zinc fingers"/>
    <property type="match status" value="1"/>
</dbReference>
<dbReference type="InterPro" id="IPR036236">
    <property type="entry name" value="Znf_C2H2_sf"/>
</dbReference>
<sequence>MQRSILFQITILLLAQMASASPHDTGDLSQLPNAETGSFYEDPEGLLAGAVCHFCGFAYEFCRCNYTPNTFRWSDLLDPTELLNHPAWPSSYLDNSNETALQNNQFVDPPRPRLIIPQTEAFNNNNLSTEYPEASIDGILSSTYNAGDRLSPQSAKSSRRPREQNGYSCDICRSTFDRECDLNRHKKIHLDNHRRPIKCPDCDKGFLYPKDLKRHQSTHTASERTFFCPVAGCKSNANGFTRKDNYKRHMRSKHSRSTLDTASVSGTSTT</sequence>
<dbReference type="GeneID" id="54488909"/>
<dbReference type="InterPro" id="IPR013087">
    <property type="entry name" value="Znf_C2H2_type"/>
</dbReference>
<feature type="domain" description="C2H2-type" evidence="10">
    <location>
        <begin position="197"/>
        <end position="224"/>
    </location>
</feature>
<dbReference type="Pfam" id="PF00096">
    <property type="entry name" value="zf-C2H2"/>
    <property type="match status" value="1"/>
</dbReference>
<gene>
    <name evidence="11" type="ORF">EJ05DRAFT_506764</name>
</gene>
<dbReference type="GO" id="GO:0008270">
    <property type="term" value="F:zinc ion binding"/>
    <property type="evidence" value="ECO:0007669"/>
    <property type="project" value="UniProtKB-KW"/>
</dbReference>
<keyword evidence="12" id="KW-1185">Reference proteome</keyword>
<keyword evidence="2" id="KW-0479">Metal-binding</keyword>
<proteinExistence type="predicted"/>
<keyword evidence="5" id="KW-0862">Zinc</keyword>
<evidence type="ECO:0000313" key="11">
    <source>
        <dbReference type="EMBL" id="KAF2763136.1"/>
    </source>
</evidence>
<dbReference type="PANTHER" id="PTHR24388">
    <property type="entry name" value="ZINC FINGER PROTEIN"/>
    <property type="match status" value="1"/>
</dbReference>
<dbReference type="Gene3D" id="3.30.160.60">
    <property type="entry name" value="Classic Zinc Finger"/>
    <property type="match status" value="3"/>
</dbReference>
<evidence type="ECO:0000259" key="10">
    <source>
        <dbReference type="PROSITE" id="PS50157"/>
    </source>
</evidence>
<evidence type="ECO:0000256" key="2">
    <source>
        <dbReference type="ARBA" id="ARBA00022723"/>
    </source>
</evidence>
<feature type="compositionally biased region" description="Polar residues" evidence="8">
    <location>
        <begin position="258"/>
        <end position="270"/>
    </location>
</feature>
<feature type="compositionally biased region" description="Polar residues" evidence="8">
    <location>
        <begin position="145"/>
        <end position="156"/>
    </location>
</feature>
<dbReference type="InterPro" id="IPR050527">
    <property type="entry name" value="Snail/Krueppel_Znf"/>
</dbReference>
<dbReference type="GO" id="GO:0000981">
    <property type="term" value="F:DNA-binding transcription factor activity, RNA polymerase II-specific"/>
    <property type="evidence" value="ECO:0007669"/>
    <property type="project" value="TreeGrafter"/>
</dbReference>
<dbReference type="RefSeq" id="XP_033605587.1">
    <property type="nucleotide sequence ID" value="XM_033747855.1"/>
</dbReference>
<keyword evidence="6" id="KW-0539">Nucleus</keyword>
<dbReference type="EMBL" id="ML996565">
    <property type="protein sequence ID" value="KAF2763136.1"/>
    <property type="molecule type" value="Genomic_DNA"/>
</dbReference>